<comment type="caution">
    <text evidence="1">The sequence shown here is derived from an EMBL/GenBank/DDBJ whole genome shotgun (WGS) entry which is preliminary data.</text>
</comment>
<evidence type="ECO:0000313" key="1">
    <source>
        <dbReference type="EMBL" id="TVU36489.1"/>
    </source>
</evidence>
<dbReference type="Gramene" id="TVU36489">
    <property type="protein sequence ID" value="TVU36489"/>
    <property type="gene ID" value="EJB05_18425"/>
</dbReference>
<sequence>VDSRSAALAAYGVRDDGQRSLMLGDAATGASEMVEVAKPAALMRHLDLAGAVMPIAAEHPWPNFPLETAKELVTPDFVNCG</sequence>
<reference evidence="1 2" key="1">
    <citation type="journal article" date="2019" name="Sci. Rep.">
        <title>A high-quality genome of Eragrostis curvula grass provides insights into Poaceae evolution and supports new strategies to enhance forage quality.</title>
        <authorList>
            <person name="Carballo J."/>
            <person name="Santos B.A.C.M."/>
            <person name="Zappacosta D."/>
            <person name="Garbus I."/>
            <person name="Selva J.P."/>
            <person name="Gallo C.A."/>
            <person name="Diaz A."/>
            <person name="Albertini E."/>
            <person name="Caccamo M."/>
            <person name="Echenique V."/>
        </authorList>
    </citation>
    <scope>NUCLEOTIDE SEQUENCE [LARGE SCALE GENOMIC DNA]</scope>
    <source>
        <strain evidence="2">cv. Victoria</strain>
        <tissue evidence="1">Leaf</tissue>
    </source>
</reference>
<name>A0A5J9VJP1_9POAL</name>
<proteinExistence type="predicted"/>
<feature type="non-terminal residue" evidence="1">
    <location>
        <position position="1"/>
    </location>
</feature>
<organism evidence="1 2">
    <name type="scientific">Eragrostis curvula</name>
    <name type="common">weeping love grass</name>
    <dbReference type="NCBI Taxonomy" id="38414"/>
    <lineage>
        <taxon>Eukaryota</taxon>
        <taxon>Viridiplantae</taxon>
        <taxon>Streptophyta</taxon>
        <taxon>Embryophyta</taxon>
        <taxon>Tracheophyta</taxon>
        <taxon>Spermatophyta</taxon>
        <taxon>Magnoliopsida</taxon>
        <taxon>Liliopsida</taxon>
        <taxon>Poales</taxon>
        <taxon>Poaceae</taxon>
        <taxon>PACMAD clade</taxon>
        <taxon>Chloridoideae</taxon>
        <taxon>Eragrostideae</taxon>
        <taxon>Eragrostidinae</taxon>
        <taxon>Eragrostis</taxon>
    </lineage>
</organism>
<accession>A0A5J9VJP1</accession>
<keyword evidence="2" id="KW-1185">Reference proteome</keyword>
<gene>
    <name evidence="1" type="ORF">EJB05_18425</name>
</gene>
<dbReference type="Proteomes" id="UP000324897">
    <property type="component" value="Unassembled WGS sequence"/>
</dbReference>
<dbReference type="AlphaFoldDB" id="A0A5J9VJP1"/>
<dbReference type="EMBL" id="RWGY01000009">
    <property type="protein sequence ID" value="TVU36489.1"/>
    <property type="molecule type" value="Genomic_DNA"/>
</dbReference>
<protein>
    <submittedName>
        <fullName evidence="1">Uncharacterized protein</fullName>
    </submittedName>
</protein>
<evidence type="ECO:0000313" key="2">
    <source>
        <dbReference type="Proteomes" id="UP000324897"/>
    </source>
</evidence>